<dbReference type="InterPro" id="IPR019481">
    <property type="entry name" value="TFIIIC_triple_barrel"/>
</dbReference>
<evidence type="ECO:0000256" key="1">
    <source>
        <dbReference type="SAM" id="MobiDB-lite"/>
    </source>
</evidence>
<evidence type="ECO:0000313" key="4">
    <source>
        <dbReference type="Proteomes" id="UP000799767"/>
    </source>
</evidence>
<dbReference type="RefSeq" id="XP_033593781.1">
    <property type="nucleotide sequence ID" value="XM_033738560.1"/>
</dbReference>
<name>A0A6A6Q4J1_9PEZI</name>
<dbReference type="AlphaFoldDB" id="A0A6A6Q4J1"/>
<dbReference type="Proteomes" id="UP000799767">
    <property type="component" value="Unassembled WGS sequence"/>
</dbReference>
<dbReference type="GeneID" id="54479562"/>
<protein>
    <recommendedName>
        <fullName evidence="2">Transcription factor TFIIIC triple barrel domain-containing protein</fullName>
    </recommendedName>
</protein>
<feature type="region of interest" description="Disordered" evidence="1">
    <location>
        <begin position="30"/>
        <end position="54"/>
    </location>
</feature>
<evidence type="ECO:0000259" key="2">
    <source>
        <dbReference type="Pfam" id="PF10419"/>
    </source>
</evidence>
<evidence type="ECO:0000313" key="3">
    <source>
        <dbReference type="EMBL" id="KAF2487212.1"/>
    </source>
</evidence>
<accession>A0A6A6Q4J1</accession>
<feature type="domain" description="Transcription factor TFIIIC triple barrel" evidence="2">
    <location>
        <begin position="20"/>
        <end position="129"/>
    </location>
</feature>
<dbReference type="Gene3D" id="2.60.40.4370">
    <property type="match status" value="1"/>
</dbReference>
<gene>
    <name evidence="3" type="ORF">BDY17DRAFT_6118</name>
</gene>
<feature type="compositionally biased region" description="Basic and acidic residues" evidence="1">
    <location>
        <begin position="288"/>
        <end position="305"/>
    </location>
</feature>
<sequence>MRPQTLPHDPEWEYEYEENATEDYYVTLDLTTASPTSKPKPAQSYGKAGGGQAGLSTSASAGKLHVLDLHTDNPLVLFGKELYSCSWAETRGTQLYVARAGTAEKNIRPGHVLDFVASSRIQLVGQPAALIERGQQPTGASAEDAISISKYVDDLNGEKDADLNTPNDAPRESLQTLQERSATPVQATTDPGVQAKASFFERLATIKAQKGERNQALSSDGAHYQYRASKVDKHAVKRRSLAADARLSQPVWTGAPRARKRGPYKKRRLESMSAVPEPNEEAQEDALDEPHLGNPDHESIQYEDG</sequence>
<feature type="compositionally biased region" description="Acidic residues" evidence="1">
    <location>
        <begin position="278"/>
        <end position="287"/>
    </location>
</feature>
<organism evidence="3 4">
    <name type="scientific">Neohortaea acidophila</name>
    <dbReference type="NCBI Taxonomy" id="245834"/>
    <lineage>
        <taxon>Eukaryota</taxon>
        <taxon>Fungi</taxon>
        <taxon>Dikarya</taxon>
        <taxon>Ascomycota</taxon>
        <taxon>Pezizomycotina</taxon>
        <taxon>Dothideomycetes</taxon>
        <taxon>Dothideomycetidae</taxon>
        <taxon>Mycosphaerellales</taxon>
        <taxon>Teratosphaeriaceae</taxon>
        <taxon>Neohortaea</taxon>
    </lineage>
</organism>
<feature type="compositionally biased region" description="Polar residues" evidence="1">
    <location>
        <begin position="173"/>
        <end position="191"/>
    </location>
</feature>
<reference evidence="3" key="1">
    <citation type="journal article" date="2020" name="Stud. Mycol.">
        <title>101 Dothideomycetes genomes: a test case for predicting lifestyles and emergence of pathogens.</title>
        <authorList>
            <person name="Haridas S."/>
            <person name="Albert R."/>
            <person name="Binder M."/>
            <person name="Bloem J."/>
            <person name="Labutti K."/>
            <person name="Salamov A."/>
            <person name="Andreopoulos B."/>
            <person name="Baker S."/>
            <person name="Barry K."/>
            <person name="Bills G."/>
            <person name="Bluhm B."/>
            <person name="Cannon C."/>
            <person name="Castanera R."/>
            <person name="Culley D."/>
            <person name="Daum C."/>
            <person name="Ezra D."/>
            <person name="Gonzalez J."/>
            <person name="Henrissat B."/>
            <person name="Kuo A."/>
            <person name="Liang C."/>
            <person name="Lipzen A."/>
            <person name="Lutzoni F."/>
            <person name="Magnuson J."/>
            <person name="Mondo S."/>
            <person name="Nolan M."/>
            <person name="Ohm R."/>
            <person name="Pangilinan J."/>
            <person name="Park H.-J."/>
            <person name="Ramirez L."/>
            <person name="Alfaro M."/>
            <person name="Sun H."/>
            <person name="Tritt A."/>
            <person name="Yoshinaga Y."/>
            <person name="Zwiers L.-H."/>
            <person name="Turgeon B."/>
            <person name="Goodwin S."/>
            <person name="Spatafora J."/>
            <person name="Crous P."/>
            <person name="Grigoriev I."/>
        </authorList>
    </citation>
    <scope>NUCLEOTIDE SEQUENCE</scope>
    <source>
        <strain evidence="3">CBS 113389</strain>
    </source>
</reference>
<feature type="region of interest" description="Disordered" evidence="1">
    <location>
        <begin position="251"/>
        <end position="305"/>
    </location>
</feature>
<feature type="compositionally biased region" description="Basic residues" evidence="1">
    <location>
        <begin position="257"/>
        <end position="268"/>
    </location>
</feature>
<dbReference type="EMBL" id="MU001631">
    <property type="protein sequence ID" value="KAF2487212.1"/>
    <property type="molecule type" value="Genomic_DNA"/>
</dbReference>
<keyword evidence="4" id="KW-1185">Reference proteome</keyword>
<proteinExistence type="predicted"/>
<dbReference type="OrthoDB" id="1877767at2759"/>
<dbReference type="Pfam" id="PF10419">
    <property type="entry name" value="TFIIIC_sub6"/>
    <property type="match status" value="1"/>
</dbReference>
<feature type="region of interest" description="Disordered" evidence="1">
    <location>
        <begin position="157"/>
        <end position="193"/>
    </location>
</feature>